<dbReference type="EMBL" id="SVER01000004">
    <property type="protein sequence ID" value="MBE5918660.1"/>
    <property type="molecule type" value="Genomic_DNA"/>
</dbReference>
<proteinExistence type="predicted"/>
<dbReference type="Pfam" id="PF00535">
    <property type="entry name" value="Glycos_transf_2"/>
    <property type="match status" value="1"/>
</dbReference>
<dbReference type="AlphaFoldDB" id="A0A927YKL0"/>
<dbReference type="PANTHER" id="PTHR43630:SF2">
    <property type="entry name" value="GLYCOSYLTRANSFERASE"/>
    <property type="match status" value="1"/>
</dbReference>
<accession>A0A927YKL0</accession>
<evidence type="ECO:0000259" key="1">
    <source>
        <dbReference type="Pfam" id="PF00535"/>
    </source>
</evidence>
<protein>
    <submittedName>
        <fullName evidence="2">Glycosyltransferase</fullName>
    </submittedName>
</protein>
<comment type="caution">
    <text evidence="2">The sequence shown here is derived from an EMBL/GenBank/DDBJ whole genome shotgun (WGS) entry which is preliminary data.</text>
</comment>
<dbReference type="InterPro" id="IPR029044">
    <property type="entry name" value="Nucleotide-diphossugar_trans"/>
</dbReference>
<feature type="domain" description="Glycosyltransferase 2-like" evidence="1">
    <location>
        <begin position="15"/>
        <end position="130"/>
    </location>
</feature>
<gene>
    <name evidence="2" type="ORF">E7272_02340</name>
</gene>
<dbReference type="Proteomes" id="UP000766246">
    <property type="component" value="Unassembled WGS sequence"/>
</dbReference>
<evidence type="ECO:0000313" key="3">
    <source>
        <dbReference type="Proteomes" id="UP000766246"/>
    </source>
</evidence>
<dbReference type="InterPro" id="IPR001173">
    <property type="entry name" value="Glyco_trans_2-like"/>
</dbReference>
<name>A0A927YKL0_9FIRM</name>
<evidence type="ECO:0000313" key="2">
    <source>
        <dbReference type="EMBL" id="MBE5918660.1"/>
    </source>
</evidence>
<sequence length="621" mass="72523">MNNKPKTKLLTIGLLCCGRAETTERCLKSLMPIREAIDSEIQVVDTGCSPETRAIVEKYADEVFEFEWCNDFAKARNFQLDQANGKMFLFIDDDEWFLDTTNIIKFFKEEDCLTYNIGGYFQRNYLDFEAIEYQDVGVVRMCAVTPETVFIGKVHEYIEPAFGNAMFLDARAGHFGYIYKNAEDNRRHSMRNIPLLKDMMVEQPNNLRWPFQLAQEYRAIEEYEELLSICQEGYKKSFEIDESDSIRYRATFVVGMAIAMTDLKKWDELLELYNKQMSSDEIMEIPKAKLTLYAARIMFMKEMNDECVKASNYYLKIYEKHKDDEGMVFLQGGIFINDVFDDNYVESIYAYLMSCGLRNNDYGPLVHYYRRLSWNSPVLRLNRGFLVEILSKSAELGPKKELRDVLEKFFIRPGSRDAIENEIDIHADKLDIKDLENLKAAFAETKGKKEMDLFLEVRLMEHRLNEAEDFGTYSNIQDDLIKYAQTVLLWHKTHLEWMEPQAETEKVYREVLVAEDILRFTELEDTDITGAMNAIKDAMERRPLMDKPLLALLQQYSVYQKIQLAKRTQPDKFKEMYNLEEALLGQIAELDSTGHTKEAIATYRQLINLLQTAFGVDTLHL</sequence>
<organism evidence="2 3">
    <name type="scientific">Pseudobutyrivibrio ruminis</name>
    <dbReference type="NCBI Taxonomy" id="46206"/>
    <lineage>
        <taxon>Bacteria</taxon>
        <taxon>Bacillati</taxon>
        <taxon>Bacillota</taxon>
        <taxon>Clostridia</taxon>
        <taxon>Lachnospirales</taxon>
        <taxon>Lachnospiraceae</taxon>
        <taxon>Pseudobutyrivibrio</taxon>
    </lineage>
</organism>
<dbReference type="SUPFAM" id="SSF53448">
    <property type="entry name" value="Nucleotide-diphospho-sugar transferases"/>
    <property type="match status" value="1"/>
</dbReference>
<reference evidence="2" key="1">
    <citation type="submission" date="2019-04" db="EMBL/GenBank/DDBJ databases">
        <title>Evolution of Biomass-Degrading Anaerobic Consortia Revealed by Metagenomics.</title>
        <authorList>
            <person name="Peng X."/>
        </authorList>
    </citation>
    <scope>NUCLEOTIDE SEQUENCE</scope>
    <source>
        <strain evidence="2">SIG311</strain>
    </source>
</reference>
<dbReference type="Gene3D" id="3.90.550.10">
    <property type="entry name" value="Spore Coat Polysaccharide Biosynthesis Protein SpsA, Chain A"/>
    <property type="match status" value="1"/>
</dbReference>
<dbReference type="PANTHER" id="PTHR43630">
    <property type="entry name" value="POLY-BETA-1,6-N-ACETYL-D-GLUCOSAMINE SYNTHASE"/>
    <property type="match status" value="1"/>
</dbReference>